<feature type="transmembrane region" description="Helical" evidence="2">
    <location>
        <begin position="570"/>
        <end position="588"/>
    </location>
</feature>
<feature type="transmembrane region" description="Helical" evidence="2">
    <location>
        <begin position="120"/>
        <end position="136"/>
    </location>
</feature>
<keyword evidence="2" id="KW-0472">Membrane</keyword>
<dbReference type="EMBL" id="JACADJ010000044">
    <property type="protein sequence ID" value="NWH05722.1"/>
    <property type="molecule type" value="Genomic_DNA"/>
</dbReference>
<organism evidence="4 5">
    <name type="scientific">Desulfobacter latus</name>
    <dbReference type="NCBI Taxonomy" id="2292"/>
    <lineage>
        <taxon>Bacteria</taxon>
        <taxon>Pseudomonadati</taxon>
        <taxon>Thermodesulfobacteriota</taxon>
        <taxon>Desulfobacteria</taxon>
        <taxon>Desulfobacterales</taxon>
        <taxon>Desulfobacteraceae</taxon>
        <taxon>Desulfobacter</taxon>
    </lineage>
</organism>
<gene>
    <name evidence="4" type="ORF">HXW94_12125</name>
</gene>
<evidence type="ECO:0000256" key="2">
    <source>
        <dbReference type="SAM" id="Phobius"/>
    </source>
</evidence>
<dbReference type="InterPro" id="IPR038765">
    <property type="entry name" value="Papain-like_cys_pep_sf"/>
</dbReference>
<reference evidence="4 5" key="1">
    <citation type="submission" date="2020-06" db="EMBL/GenBank/DDBJ databases">
        <title>High-quality draft genome of sulfate reducer Desulfobacter latus type strain AcrS2 isolated from marine sediment.</title>
        <authorList>
            <person name="Hoppe M."/>
            <person name="Larsen C.K."/>
            <person name="Marshall I.P.G."/>
            <person name="Schramm A."/>
            <person name="Marietou A.G."/>
        </authorList>
    </citation>
    <scope>NUCLEOTIDE SEQUENCE [LARGE SCALE GENOMIC DNA]</scope>
    <source>
        <strain evidence="4 5">AcRS2</strain>
    </source>
</reference>
<dbReference type="InterPro" id="IPR002931">
    <property type="entry name" value="Transglutaminase-like"/>
</dbReference>
<proteinExistence type="predicted"/>
<evidence type="ECO:0000256" key="1">
    <source>
        <dbReference type="SAM" id="MobiDB-lite"/>
    </source>
</evidence>
<keyword evidence="2" id="KW-0812">Transmembrane</keyword>
<feature type="domain" description="Transglutaminase-like" evidence="3">
    <location>
        <begin position="421"/>
        <end position="497"/>
    </location>
</feature>
<dbReference type="InterPro" id="IPR052901">
    <property type="entry name" value="Bact_TGase-like"/>
</dbReference>
<dbReference type="Pfam" id="PF11992">
    <property type="entry name" value="TgpA_N"/>
    <property type="match status" value="1"/>
</dbReference>
<feature type="transmembrane region" description="Helical" evidence="2">
    <location>
        <begin position="142"/>
        <end position="161"/>
    </location>
</feature>
<sequence>MRTAYFTAVSKQQGRVSFDQEKKEAVPIIIALVSAIAPHVPGLPLWITLWCMAMWGYMLARFKTGWPLPSVSMRYLLTFIGLAGLLATFRQGIGADAFVGLMALMAAIKPFEMHTHRHRMITLLLTYFIIITALFRSDALLIMIYMIFSVFVTTTALIRINAPDINMNQCRRLAGTILAQALPLVVVLFLVFPRLPDSLFGIQDPTAGRSGLSNTLSPGKISSLAKDQTPAFRVEFGNIRPRSDQLYWRAIVFEEFDGRTWRPSAEKTQAAGNHPTDEAKKAAQSRTAIVQTILLAPHNTHWLMALDRPVKGPNWALNGQGRTLKSRKKVTKKIQYEVTSLIPGDANHPLEPVPDQNLAAKIISGNGALNPKTRKFAQTLRQTPGTPADKVRRALAYFRENGFSYTLTPPPLGTHPIDDFLFNTQSGYCEHYASALAFLLNSAGIPARVVGGYLGGELNPFGNFLTVRQSYAHAWVEYFDGTAFKNTGDWIRTDPTGVVVPNRVRTNPDGSSVRIAPGNRALPFMTRLGFALEALNLKWETWFTGYSAFEQNAWLKAMGLIKNNQAGGPMLFFLTLCGISLFAGILIWRFKKKPVSSDPVALAFEQFTDKLSRAGIVRAPGQGPVAFAQACIHQRPDLTDEIQLIMELYIGLRYKGSGSVMDSDQESDRFRVCVKRFNPSKKKKR</sequence>
<dbReference type="SUPFAM" id="SSF54001">
    <property type="entry name" value="Cysteine proteinases"/>
    <property type="match status" value="1"/>
</dbReference>
<dbReference type="Pfam" id="PF13559">
    <property type="entry name" value="DUF4129"/>
    <property type="match status" value="1"/>
</dbReference>
<dbReference type="AlphaFoldDB" id="A0A850T8C4"/>
<feature type="transmembrane region" description="Helical" evidence="2">
    <location>
        <begin position="25"/>
        <end position="55"/>
    </location>
</feature>
<feature type="transmembrane region" description="Helical" evidence="2">
    <location>
        <begin position="75"/>
        <end position="108"/>
    </location>
</feature>
<dbReference type="RefSeq" id="WP_178367179.1">
    <property type="nucleotide sequence ID" value="NZ_JACADJ010000044.1"/>
</dbReference>
<keyword evidence="2" id="KW-1133">Transmembrane helix</keyword>
<evidence type="ECO:0000313" key="4">
    <source>
        <dbReference type="EMBL" id="NWH05722.1"/>
    </source>
</evidence>
<dbReference type="Gene3D" id="3.10.620.30">
    <property type="match status" value="1"/>
</dbReference>
<name>A0A850T8C4_9BACT</name>
<dbReference type="PANTHER" id="PTHR42736">
    <property type="entry name" value="PROTEIN-GLUTAMINE GAMMA-GLUTAMYLTRANSFERASE"/>
    <property type="match status" value="1"/>
</dbReference>
<feature type="region of interest" description="Disordered" evidence="1">
    <location>
        <begin position="264"/>
        <end position="283"/>
    </location>
</feature>
<comment type="caution">
    <text evidence="4">The sequence shown here is derived from an EMBL/GenBank/DDBJ whole genome shotgun (WGS) entry which is preliminary data.</text>
</comment>
<dbReference type="InterPro" id="IPR021878">
    <property type="entry name" value="TgpA_N"/>
</dbReference>
<protein>
    <submittedName>
        <fullName evidence="4">DUF3488 domain-containing transglutaminase family protein</fullName>
    </submittedName>
</protein>
<feature type="transmembrane region" description="Helical" evidence="2">
    <location>
        <begin position="173"/>
        <end position="192"/>
    </location>
</feature>
<keyword evidence="5" id="KW-1185">Reference proteome</keyword>
<dbReference type="PANTHER" id="PTHR42736:SF1">
    <property type="entry name" value="PROTEIN-GLUTAMINE GAMMA-GLUTAMYLTRANSFERASE"/>
    <property type="match status" value="1"/>
</dbReference>
<dbReference type="Pfam" id="PF01841">
    <property type="entry name" value="Transglut_core"/>
    <property type="match status" value="1"/>
</dbReference>
<dbReference type="Proteomes" id="UP000553343">
    <property type="component" value="Unassembled WGS sequence"/>
</dbReference>
<accession>A0A850T8C4</accession>
<dbReference type="InterPro" id="IPR025403">
    <property type="entry name" value="TgpA-like_C"/>
</dbReference>
<dbReference type="SMART" id="SM00460">
    <property type="entry name" value="TGc"/>
    <property type="match status" value="1"/>
</dbReference>
<evidence type="ECO:0000313" key="5">
    <source>
        <dbReference type="Proteomes" id="UP000553343"/>
    </source>
</evidence>
<evidence type="ECO:0000259" key="3">
    <source>
        <dbReference type="SMART" id="SM00460"/>
    </source>
</evidence>